<gene>
    <name evidence="2" type="ORF">N7463_007296</name>
</gene>
<evidence type="ECO:0008006" key="4">
    <source>
        <dbReference type="Google" id="ProtNLM"/>
    </source>
</evidence>
<protein>
    <recommendedName>
        <fullName evidence="4">Cysteine-rich secreted protein</fullName>
    </recommendedName>
</protein>
<keyword evidence="3" id="KW-1185">Reference proteome</keyword>
<dbReference type="EMBL" id="JAPWDS010000003">
    <property type="protein sequence ID" value="KAJ5504422.1"/>
    <property type="molecule type" value="Genomic_DNA"/>
</dbReference>
<dbReference type="AlphaFoldDB" id="A0A9W9XW03"/>
<accession>A0A9W9XW03</accession>
<reference evidence="2" key="2">
    <citation type="journal article" date="2023" name="IMA Fungus">
        <title>Comparative genomic study of the Penicillium genus elucidates a diverse pangenome and 15 lateral gene transfer events.</title>
        <authorList>
            <person name="Petersen C."/>
            <person name="Sorensen T."/>
            <person name="Nielsen M.R."/>
            <person name="Sondergaard T.E."/>
            <person name="Sorensen J.L."/>
            <person name="Fitzpatrick D.A."/>
            <person name="Frisvad J.C."/>
            <person name="Nielsen K.L."/>
        </authorList>
    </citation>
    <scope>NUCLEOTIDE SEQUENCE</scope>
    <source>
        <strain evidence="2">IBT 29495</strain>
    </source>
</reference>
<sequence length="338" mass="36683">MRAKTIISTFLFQASLIGAQGVPVRKLPGEFDIDGNTIIFEGTDGFDSMMRCSGNTVIQLTPDKKFVACCLDGQHLTGDEKTGFDCCADDHDRVGSAATGYHCCPKGQIFDGQVCKAEEKKEEETCANGKILVNGKCACPPGTKEIEDGTCEKEECSSGLETGKCYEFTAENGERLVFAGAWGYAVGPETKARRSGKFRFCKDKECAAGQPINPSDMFYMQDVHGHPRTGTRPNQWLNNAANGRHIGKTNDFSKAGKFSVSKWPCGKYCLSGFSAGLGIACPAADPSMSFYENDTQACMRFEITEIPCDIRKDENNCIWNNSPDQCCGGKVDCSAAKL</sequence>
<proteinExistence type="predicted"/>
<dbReference type="OrthoDB" id="4662630at2759"/>
<evidence type="ECO:0000256" key="1">
    <source>
        <dbReference type="SAM" id="SignalP"/>
    </source>
</evidence>
<feature type="chain" id="PRO_5040848311" description="Cysteine-rich secreted protein" evidence="1">
    <location>
        <begin position="22"/>
        <end position="338"/>
    </location>
</feature>
<evidence type="ECO:0000313" key="3">
    <source>
        <dbReference type="Proteomes" id="UP001149954"/>
    </source>
</evidence>
<keyword evidence="1" id="KW-0732">Signal</keyword>
<reference evidence="2" key="1">
    <citation type="submission" date="2022-12" db="EMBL/GenBank/DDBJ databases">
        <authorList>
            <person name="Petersen C."/>
        </authorList>
    </citation>
    <scope>NUCLEOTIDE SEQUENCE</scope>
    <source>
        <strain evidence="2">IBT 29495</strain>
    </source>
</reference>
<organism evidence="2 3">
    <name type="scientific">Penicillium fimorum</name>
    <dbReference type="NCBI Taxonomy" id="1882269"/>
    <lineage>
        <taxon>Eukaryota</taxon>
        <taxon>Fungi</taxon>
        <taxon>Dikarya</taxon>
        <taxon>Ascomycota</taxon>
        <taxon>Pezizomycotina</taxon>
        <taxon>Eurotiomycetes</taxon>
        <taxon>Eurotiomycetidae</taxon>
        <taxon>Eurotiales</taxon>
        <taxon>Aspergillaceae</taxon>
        <taxon>Penicillium</taxon>
    </lineage>
</organism>
<comment type="caution">
    <text evidence="2">The sequence shown here is derived from an EMBL/GenBank/DDBJ whole genome shotgun (WGS) entry which is preliminary data.</text>
</comment>
<evidence type="ECO:0000313" key="2">
    <source>
        <dbReference type="EMBL" id="KAJ5504422.1"/>
    </source>
</evidence>
<name>A0A9W9XW03_9EURO</name>
<dbReference type="Proteomes" id="UP001149954">
    <property type="component" value="Unassembled WGS sequence"/>
</dbReference>
<feature type="signal peptide" evidence="1">
    <location>
        <begin position="1"/>
        <end position="21"/>
    </location>
</feature>